<comment type="caution">
    <text evidence="1">The sequence shown here is derived from an EMBL/GenBank/DDBJ whole genome shotgun (WGS) entry which is preliminary data.</text>
</comment>
<protein>
    <submittedName>
        <fullName evidence="1">Uncharacterized protein</fullName>
    </submittedName>
</protein>
<reference evidence="1 2" key="1">
    <citation type="journal article" date="2018" name="Sci. Rep.">
        <title>Genomic signatures of local adaptation to the degree of environmental predictability in rotifers.</title>
        <authorList>
            <person name="Franch-Gras L."/>
            <person name="Hahn C."/>
            <person name="Garcia-Roger E.M."/>
            <person name="Carmona M.J."/>
            <person name="Serra M."/>
            <person name="Gomez A."/>
        </authorList>
    </citation>
    <scope>NUCLEOTIDE SEQUENCE [LARGE SCALE GENOMIC DNA]</scope>
    <source>
        <strain evidence="1">HYR1</strain>
    </source>
</reference>
<evidence type="ECO:0000313" key="2">
    <source>
        <dbReference type="Proteomes" id="UP000276133"/>
    </source>
</evidence>
<dbReference type="Proteomes" id="UP000276133">
    <property type="component" value="Unassembled WGS sequence"/>
</dbReference>
<name>A0A3M7RV97_BRAPC</name>
<dbReference type="AlphaFoldDB" id="A0A3M7RV97"/>
<dbReference type="EMBL" id="REGN01002533">
    <property type="protein sequence ID" value="RNA27504.1"/>
    <property type="molecule type" value="Genomic_DNA"/>
</dbReference>
<sequence>MCFFWFKSQNSEQIYVFFLKLRTTVFISFAKERKLESLSSSTSGDFNFKFVNETKIIVQGSNSFSSIFTYSNKNLCLIESKFINT</sequence>
<gene>
    <name evidence="1" type="ORF">BpHYR1_050273</name>
</gene>
<accession>A0A3M7RV97</accession>
<keyword evidence="2" id="KW-1185">Reference proteome</keyword>
<organism evidence="1 2">
    <name type="scientific">Brachionus plicatilis</name>
    <name type="common">Marine rotifer</name>
    <name type="synonym">Brachionus muelleri</name>
    <dbReference type="NCBI Taxonomy" id="10195"/>
    <lineage>
        <taxon>Eukaryota</taxon>
        <taxon>Metazoa</taxon>
        <taxon>Spiralia</taxon>
        <taxon>Gnathifera</taxon>
        <taxon>Rotifera</taxon>
        <taxon>Eurotatoria</taxon>
        <taxon>Monogononta</taxon>
        <taxon>Pseudotrocha</taxon>
        <taxon>Ploima</taxon>
        <taxon>Brachionidae</taxon>
        <taxon>Brachionus</taxon>
    </lineage>
</organism>
<evidence type="ECO:0000313" key="1">
    <source>
        <dbReference type="EMBL" id="RNA27504.1"/>
    </source>
</evidence>
<proteinExistence type="predicted"/>